<keyword evidence="2" id="KW-0732">Signal</keyword>
<proteinExistence type="predicted"/>
<evidence type="ECO:0000256" key="1">
    <source>
        <dbReference type="SAM" id="MobiDB-lite"/>
    </source>
</evidence>
<feature type="compositionally biased region" description="Low complexity" evidence="1">
    <location>
        <begin position="25"/>
        <end position="54"/>
    </location>
</feature>
<dbReference type="AlphaFoldDB" id="A0A437MYU6"/>
<dbReference type="EMBL" id="SACK01000001">
    <property type="protein sequence ID" value="RVU02823.1"/>
    <property type="molecule type" value="Genomic_DNA"/>
</dbReference>
<feature type="chain" id="PRO_5019077403" evidence="2">
    <location>
        <begin position="23"/>
        <end position="116"/>
    </location>
</feature>
<evidence type="ECO:0000313" key="4">
    <source>
        <dbReference type="Proteomes" id="UP000282759"/>
    </source>
</evidence>
<feature type="region of interest" description="Disordered" evidence="1">
    <location>
        <begin position="25"/>
        <end position="58"/>
    </location>
</feature>
<comment type="caution">
    <text evidence="3">The sequence shown here is derived from an EMBL/GenBank/DDBJ whole genome shotgun (WGS) entry which is preliminary data.</text>
</comment>
<name>A0A437MYU6_9SPHI</name>
<dbReference type="OrthoDB" id="894202at2"/>
<dbReference type="Proteomes" id="UP000282759">
    <property type="component" value="Unassembled WGS sequence"/>
</dbReference>
<dbReference type="Gene3D" id="3.10.450.360">
    <property type="match status" value="1"/>
</dbReference>
<dbReference type="RefSeq" id="WP_127703189.1">
    <property type="nucleotide sequence ID" value="NZ_SACK01000001.1"/>
</dbReference>
<gene>
    <name evidence="3" type="ORF">EOD41_02480</name>
</gene>
<protein>
    <submittedName>
        <fullName evidence="3">Uncharacterized protein</fullName>
    </submittedName>
</protein>
<reference evidence="3 4" key="1">
    <citation type="submission" date="2019-01" db="EMBL/GenBank/DDBJ databases">
        <authorList>
            <person name="Chen W.-M."/>
        </authorList>
    </citation>
    <scope>NUCLEOTIDE SEQUENCE [LARGE SCALE GENOMIC DNA]</scope>
    <source>
        <strain evidence="3 4">YBJ-36</strain>
    </source>
</reference>
<organism evidence="3 4">
    <name type="scientific">Mucilaginibacter limnophilus</name>
    <dbReference type="NCBI Taxonomy" id="1932778"/>
    <lineage>
        <taxon>Bacteria</taxon>
        <taxon>Pseudomonadati</taxon>
        <taxon>Bacteroidota</taxon>
        <taxon>Sphingobacteriia</taxon>
        <taxon>Sphingobacteriales</taxon>
        <taxon>Sphingobacteriaceae</taxon>
        <taxon>Mucilaginibacter</taxon>
    </lineage>
</organism>
<sequence>MKKIILSAAFVALLGGLSQVKAQTTATDTASKTAATSTTTTTTTATTSQDSTSTPVKIEELPAGVATTLKSDAVKEYTPTDAVLVKTATKEYYIVNLKKGDTVRFVKLDKDGRPVK</sequence>
<evidence type="ECO:0000313" key="3">
    <source>
        <dbReference type="EMBL" id="RVU02823.1"/>
    </source>
</evidence>
<feature type="signal peptide" evidence="2">
    <location>
        <begin position="1"/>
        <end position="22"/>
    </location>
</feature>
<accession>A0A437MYU6</accession>
<evidence type="ECO:0000256" key="2">
    <source>
        <dbReference type="SAM" id="SignalP"/>
    </source>
</evidence>
<keyword evidence="4" id="KW-1185">Reference proteome</keyword>